<dbReference type="Pfam" id="PF00293">
    <property type="entry name" value="NUDIX"/>
    <property type="match status" value="1"/>
</dbReference>
<feature type="domain" description="Nudix hydrolase" evidence="4">
    <location>
        <begin position="41"/>
        <end position="164"/>
    </location>
</feature>
<comment type="cofactor">
    <cofactor evidence="1">
        <name>Mg(2+)</name>
        <dbReference type="ChEBI" id="CHEBI:18420"/>
    </cofactor>
</comment>
<dbReference type="InterPro" id="IPR015797">
    <property type="entry name" value="NUDIX_hydrolase-like_dom_sf"/>
</dbReference>
<keyword evidence="3" id="KW-0460">Magnesium</keyword>
<dbReference type="InterPro" id="IPR000086">
    <property type="entry name" value="NUDIX_hydrolase_dom"/>
</dbReference>
<dbReference type="InterPro" id="IPR020476">
    <property type="entry name" value="Nudix_hydrolase"/>
</dbReference>
<sequence>MPRPQIKYCPECGNKTESKTPEGDNQIRDVCDACDLVHYQNPRIIAGCIPVWEDKILLCKRAIDPRKGFWTLPAGFMELGETTEQAAVRETLEEAEAVVQTEELYAVFNLPHIDQVYVMYRSVLLKPEFSSGEESLEVRLFAEHEIPWDELAFETMRKSLEFYFQDRQSGCFKFRSADITRPLSR</sequence>
<dbReference type="PANTHER" id="PTHR43222:SF2">
    <property type="entry name" value="NUDIX HYDROLASE 23, CHLOROPLASTIC"/>
    <property type="match status" value="1"/>
</dbReference>
<dbReference type="SUPFAM" id="SSF55811">
    <property type="entry name" value="Nudix"/>
    <property type="match status" value="1"/>
</dbReference>
<dbReference type="RefSeq" id="WP_015006730.1">
    <property type="nucleotide sequence ID" value="NZ_FQZJ01000001.1"/>
</dbReference>
<protein>
    <submittedName>
        <fullName evidence="5">Nudix hydrolase 23</fullName>
    </submittedName>
</protein>
<dbReference type="AlphaFoldDB" id="A0AB33Z0N0"/>
<evidence type="ECO:0000313" key="5">
    <source>
        <dbReference type="EMBL" id="EPD12966.1"/>
    </source>
</evidence>
<dbReference type="EMBL" id="ASHL01000005">
    <property type="protein sequence ID" value="EPD12966.1"/>
    <property type="molecule type" value="Genomic_DNA"/>
</dbReference>
<keyword evidence="6" id="KW-1185">Reference proteome</keyword>
<name>A0AB33Z0N0_9GAMM</name>
<keyword evidence="2 5" id="KW-0378">Hydrolase</keyword>
<dbReference type="Pfam" id="PF14803">
    <property type="entry name" value="Zn_ribbon_Nudix"/>
    <property type="match status" value="1"/>
</dbReference>
<evidence type="ECO:0000313" key="6">
    <source>
        <dbReference type="Proteomes" id="UP000015462"/>
    </source>
</evidence>
<evidence type="ECO:0000256" key="2">
    <source>
        <dbReference type="ARBA" id="ARBA00022801"/>
    </source>
</evidence>
<dbReference type="CDD" id="cd04511">
    <property type="entry name" value="NUDIX_Hydrolase"/>
    <property type="match status" value="1"/>
</dbReference>
<dbReference type="Gene3D" id="3.90.79.10">
    <property type="entry name" value="Nucleoside Triphosphate Pyrophosphohydrolase"/>
    <property type="match status" value="1"/>
</dbReference>
<evidence type="ECO:0000259" key="4">
    <source>
        <dbReference type="PROSITE" id="PS51462"/>
    </source>
</evidence>
<reference evidence="5 6" key="1">
    <citation type="journal article" date="2013" name="Genome Announc.">
        <title>Genome Sequence of the Pyrene- and Fluoranthene-Degrading Bacterium Cycloclasticus sp. Strain PY97M.</title>
        <authorList>
            <person name="Cui Z."/>
            <person name="Xu G."/>
            <person name="Li Q."/>
            <person name="Gao W."/>
            <person name="Zheng L."/>
        </authorList>
    </citation>
    <scope>NUCLEOTIDE SEQUENCE [LARGE SCALE GENOMIC DNA]</scope>
    <source>
        <strain evidence="5 6">PY97M</strain>
    </source>
</reference>
<evidence type="ECO:0000256" key="3">
    <source>
        <dbReference type="ARBA" id="ARBA00022842"/>
    </source>
</evidence>
<dbReference type="Proteomes" id="UP000015462">
    <property type="component" value="Unassembled WGS sequence"/>
</dbReference>
<dbReference type="PROSITE" id="PS51462">
    <property type="entry name" value="NUDIX"/>
    <property type="match status" value="1"/>
</dbReference>
<evidence type="ECO:0000256" key="1">
    <source>
        <dbReference type="ARBA" id="ARBA00001946"/>
    </source>
</evidence>
<dbReference type="PANTHER" id="PTHR43222">
    <property type="entry name" value="NUDIX HYDROLASE 23"/>
    <property type="match status" value="1"/>
</dbReference>
<comment type="caution">
    <text evidence="5">The sequence shown here is derived from an EMBL/GenBank/DDBJ whole genome shotgun (WGS) entry which is preliminary data.</text>
</comment>
<accession>A0AB33Z0N0</accession>
<dbReference type="Gene3D" id="2.20.70.10">
    <property type="match status" value="1"/>
</dbReference>
<dbReference type="GO" id="GO:0016787">
    <property type="term" value="F:hydrolase activity"/>
    <property type="evidence" value="ECO:0007669"/>
    <property type="project" value="UniProtKB-KW"/>
</dbReference>
<dbReference type="InterPro" id="IPR029401">
    <property type="entry name" value="Nudix_N"/>
</dbReference>
<proteinExistence type="predicted"/>
<dbReference type="PRINTS" id="PR00502">
    <property type="entry name" value="NUDIXFAMILY"/>
</dbReference>
<organism evidence="5 6">
    <name type="scientific">Cycloclasticus pugetii</name>
    <dbReference type="NCBI Taxonomy" id="34068"/>
    <lineage>
        <taxon>Bacteria</taxon>
        <taxon>Pseudomonadati</taxon>
        <taxon>Pseudomonadota</taxon>
        <taxon>Gammaproteobacteria</taxon>
        <taxon>Thiotrichales</taxon>
        <taxon>Piscirickettsiaceae</taxon>
        <taxon>Cycloclasticus</taxon>
    </lineage>
</organism>
<gene>
    <name evidence="5" type="ORF">L196_07379</name>
</gene>